<feature type="region of interest" description="Disordered" evidence="1">
    <location>
        <begin position="162"/>
        <end position="181"/>
    </location>
</feature>
<evidence type="ECO:0000313" key="3">
    <source>
        <dbReference type="EMBL" id="CAE6510052.1"/>
    </source>
</evidence>
<protein>
    <recommendedName>
        <fullName evidence="5">Phytocyanin domain-containing protein</fullName>
    </recommendedName>
</protein>
<evidence type="ECO:0000256" key="2">
    <source>
        <dbReference type="SAM" id="SignalP"/>
    </source>
</evidence>
<comment type="caution">
    <text evidence="3">The sequence shown here is derived from an EMBL/GenBank/DDBJ whole genome shotgun (WGS) entry which is preliminary data.</text>
</comment>
<sequence length="207" mass="20936">MRVAAFLLAVPAVLAFDYTVGVGKDETTGKVGMGFDPSSVRPQAGDRIIFEFRAGSHSAVESTFTNPCIPKTDGFNSGVVTVPDGTPVDASGLPTAEYIVKDTNPVWFFDQAGGLCTKGAVFSINPELTNGGQTAGQFRANAEASDPSTASVAPTSAAASSTASAADKSQTSTAASASQTSSTNSATTMAGFSMGATLAAFGSWLLI</sequence>
<evidence type="ECO:0008006" key="5">
    <source>
        <dbReference type="Google" id="ProtNLM"/>
    </source>
</evidence>
<feature type="chain" id="PRO_5034617011" description="Phytocyanin domain-containing protein" evidence="2">
    <location>
        <begin position="16"/>
        <end position="207"/>
    </location>
</feature>
<dbReference type="SUPFAM" id="SSF49503">
    <property type="entry name" value="Cupredoxins"/>
    <property type="match status" value="1"/>
</dbReference>
<dbReference type="AlphaFoldDB" id="A0A8H3D4V6"/>
<dbReference type="InterPro" id="IPR052953">
    <property type="entry name" value="Ser-rich/MCO-related"/>
</dbReference>
<dbReference type="InterPro" id="IPR008972">
    <property type="entry name" value="Cupredoxin"/>
</dbReference>
<dbReference type="EMBL" id="CAJMXA010003664">
    <property type="protein sequence ID" value="CAE6510052.1"/>
    <property type="molecule type" value="Genomic_DNA"/>
</dbReference>
<proteinExistence type="predicted"/>
<reference evidence="3" key="1">
    <citation type="submission" date="2021-01" db="EMBL/GenBank/DDBJ databases">
        <authorList>
            <person name="Kaushik A."/>
        </authorList>
    </citation>
    <scope>NUCLEOTIDE SEQUENCE</scope>
    <source>
        <strain evidence="3">AG6-10EEA</strain>
    </source>
</reference>
<organism evidence="3 4">
    <name type="scientific">Rhizoctonia solani</name>
    <dbReference type="NCBI Taxonomy" id="456999"/>
    <lineage>
        <taxon>Eukaryota</taxon>
        <taxon>Fungi</taxon>
        <taxon>Dikarya</taxon>
        <taxon>Basidiomycota</taxon>
        <taxon>Agaricomycotina</taxon>
        <taxon>Agaricomycetes</taxon>
        <taxon>Cantharellales</taxon>
        <taxon>Ceratobasidiaceae</taxon>
        <taxon>Rhizoctonia</taxon>
    </lineage>
</organism>
<evidence type="ECO:0000256" key="1">
    <source>
        <dbReference type="SAM" id="MobiDB-lite"/>
    </source>
</evidence>
<dbReference type="PANTHER" id="PTHR34883:SF15">
    <property type="entry name" value="EXTRACELLULAR SERINE-RICH PROTEIN"/>
    <property type="match status" value="1"/>
</dbReference>
<name>A0A8H3D4V6_9AGAM</name>
<gene>
    <name evidence="3" type="ORF">RDB_LOCUS126054</name>
</gene>
<accession>A0A8H3D4V6</accession>
<feature type="signal peptide" evidence="2">
    <location>
        <begin position="1"/>
        <end position="15"/>
    </location>
</feature>
<dbReference type="PANTHER" id="PTHR34883">
    <property type="entry name" value="SERINE-RICH PROTEIN, PUTATIVE-RELATED-RELATED"/>
    <property type="match status" value="1"/>
</dbReference>
<dbReference type="Gene3D" id="2.60.40.420">
    <property type="entry name" value="Cupredoxins - blue copper proteins"/>
    <property type="match status" value="1"/>
</dbReference>
<keyword evidence="2" id="KW-0732">Signal</keyword>
<evidence type="ECO:0000313" key="4">
    <source>
        <dbReference type="Proteomes" id="UP000663853"/>
    </source>
</evidence>
<dbReference type="Proteomes" id="UP000663853">
    <property type="component" value="Unassembled WGS sequence"/>
</dbReference>